<proteinExistence type="predicted"/>
<name>A0ABS0CEK5_9NOCA</name>
<evidence type="ECO:0000313" key="1">
    <source>
        <dbReference type="EMBL" id="MBF6228772.1"/>
    </source>
</evidence>
<gene>
    <name evidence="1" type="ORF">IU470_27185</name>
</gene>
<keyword evidence="2" id="KW-1185">Reference proteome</keyword>
<dbReference type="RefSeq" id="WP_195035649.1">
    <property type="nucleotide sequence ID" value="NZ_JADLRE010000025.1"/>
</dbReference>
<protein>
    <submittedName>
        <fullName evidence="1">Uncharacterized protein</fullName>
    </submittedName>
</protein>
<accession>A0ABS0CEK5</accession>
<evidence type="ECO:0000313" key="2">
    <source>
        <dbReference type="Proteomes" id="UP000807309"/>
    </source>
</evidence>
<sequence>MFEIHEFYALRTGFAPRIGGESNGSGIDLELRISQLGRLRVTSGRVAAGSPRKLADPIPGDDRHESIAVFGPVEAGWHEVWLTLAARSDDEAGLPAYLSLLFDDSPTATIEPWIAEGDTAAPGHPADSFVYVDDSLLEVMDADTADDDAVAAVGEHLLHTQTAARIAPLPASVVDDKVVVCRAKQGTYPVVATRNARGEVTGLHIDFAIVGPRSRKDWWKARHIHAHS</sequence>
<dbReference type="Proteomes" id="UP000807309">
    <property type="component" value="Unassembled WGS sequence"/>
</dbReference>
<comment type="caution">
    <text evidence="1">The sequence shown here is derived from an EMBL/GenBank/DDBJ whole genome shotgun (WGS) entry which is preliminary data.</text>
</comment>
<reference evidence="1 2" key="1">
    <citation type="submission" date="2020-10" db="EMBL/GenBank/DDBJ databases">
        <title>Identification of Nocardia species via Next-generation sequencing and recognition of intraspecies genetic diversity.</title>
        <authorList>
            <person name="Li P."/>
            <person name="Li P."/>
            <person name="Lu B."/>
        </authorList>
    </citation>
    <scope>NUCLEOTIDE SEQUENCE [LARGE SCALE GENOMIC DNA]</scope>
    <source>
        <strain evidence="1 2">N-11</strain>
    </source>
</reference>
<organism evidence="1 2">
    <name type="scientific">Nocardia abscessus</name>
    <dbReference type="NCBI Taxonomy" id="120957"/>
    <lineage>
        <taxon>Bacteria</taxon>
        <taxon>Bacillati</taxon>
        <taxon>Actinomycetota</taxon>
        <taxon>Actinomycetes</taxon>
        <taxon>Mycobacteriales</taxon>
        <taxon>Nocardiaceae</taxon>
        <taxon>Nocardia</taxon>
    </lineage>
</organism>
<dbReference type="EMBL" id="JADLRE010000025">
    <property type="protein sequence ID" value="MBF6228772.1"/>
    <property type="molecule type" value="Genomic_DNA"/>
</dbReference>